<keyword evidence="2" id="KW-1185">Reference proteome</keyword>
<accession>A0ABU8X0G5</accession>
<name>A0ABU8X0G5_9BURK</name>
<dbReference type="Pfam" id="PF02515">
    <property type="entry name" value="CoA_transf_3"/>
    <property type="match status" value="1"/>
</dbReference>
<organism evidence="1 2">
    <name type="scientific">Variovorax robiniae</name>
    <dbReference type="NCBI Taxonomy" id="1836199"/>
    <lineage>
        <taxon>Bacteria</taxon>
        <taxon>Pseudomonadati</taxon>
        <taxon>Pseudomonadota</taxon>
        <taxon>Betaproteobacteria</taxon>
        <taxon>Burkholderiales</taxon>
        <taxon>Comamonadaceae</taxon>
        <taxon>Variovorax</taxon>
    </lineage>
</organism>
<comment type="caution">
    <text evidence="1">The sequence shown here is derived from an EMBL/GenBank/DDBJ whole genome shotgun (WGS) entry which is preliminary data.</text>
</comment>
<evidence type="ECO:0000313" key="2">
    <source>
        <dbReference type="Proteomes" id="UP001367030"/>
    </source>
</evidence>
<dbReference type="PANTHER" id="PTHR48228:SF5">
    <property type="entry name" value="ALPHA-METHYLACYL-COA RACEMASE"/>
    <property type="match status" value="1"/>
</dbReference>
<evidence type="ECO:0000313" key="1">
    <source>
        <dbReference type="EMBL" id="MEJ8853251.1"/>
    </source>
</evidence>
<dbReference type="InterPro" id="IPR023606">
    <property type="entry name" value="CoA-Trfase_III_dom_1_sf"/>
</dbReference>
<dbReference type="RefSeq" id="WP_340333351.1">
    <property type="nucleotide sequence ID" value="NZ_JBBKZS010000001.1"/>
</dbReference>
<dbReference type="InterPro" id="IPR044855">
    <property type="entry name" value="CoA-Trfase_III_dom3_sf"/>
</dbReference>
<sequence length="407" mass="43715">MYPLLTGLRIIECASFIAAPSCALHLRQLGAEVIRIDPIGGGPDFHRWPISEGGHSYYWEGLNKGKKSIAIDLSRPEGRQLVVDLVTAPGADGGILVTNFPKDGFLAHERLCALRPDLITVRVMGWRNGDSGLDYTINAALGIPLMTGGADNGERPVNHVLPAWDLLTGAYAAFVTLAAERDRLRTGRGREITVPLSDVALAALGNMGQIAEVLDGGDRPRHGNALFGAFGRDFMSSDGERVMVAAITRRQWTGLLAALRLEQAVAQIEAALGVSFEMDEGQRFSHRDALFPLVERAIGALPLAQLRTRFDDAGVCWSTYMTLSRALNEEPRLSLASTMFSELDHPSGHRYPAPGAAATLSDAVREPGVRAPHLGEHTDAVLAEVLSLSPSRIGELHDAKLVAGPAC</sequence>
<dbReference type="Proteomes" id="UP001367030">
    <property type="component" value="Unassembled WGS sequence"/>
</dbReference>
<dbReference type="Gene3D" id="3.40.50.10540">
    <property type="entry name" value="Crotonobetainyl-coa:carnitine coa-transferase, domain 1"/>
    <property type="match status" value="1"/>
</dbReference>
<dbReference type="InterPro" id="IPR003673">
    <property type="entry name" value="CoA-Trfase_fam_III"/>
</dbReference>
<dbReference type="PANTHER" id="PTHR48228">
    <property type="entry name" value="SUCCINYL-COA--D-CITRAMALATE COA-TRANSFERASE"/>
    <property type="match status" value="1"/>
</dbReference>
<protein>
    <submittedName>
        <fullName evidence="1">CoA transferase</fullName>
    </submittedName>
</protein>
<proteinExistence type="predicted"/>
<dbReference type="EMBL" id="JBBKZS010000001">
    <property type="protein sequence ID" value="MEJ8853251.1"/>
    <property type="molecule type" value="Genomic_DNA"/>
</dbReference>
<keyword evidence="1" id="KW-0808">Transferase</keyword>
<dbReference type="InterPro" id="IPR050509">
    <property type="entry name" value="CoA-transferase_III"/>
</dbReference>
<gene>
    <name evidence="1" type="ORF">WKW79_01650</name>
</gene>
<dbReference type="GO" id="GO:0016740">
    <property type="term" value="F:transferase activity"/>
    <property type="evidence" value="ECO:0007669"/>
    <property type="project" value="UniProtKB-KW"/>
</dbReference>
<dbReference type="SUPFAM" id="SSF89796">
    <property type="entry name" value="CoA-transferase family III (CaiB/BaiF)"/>
    <property type="match status" value="1"/>
</dbReference>
<reference evidence="1 2" key="1">
    <citation type="submission" date="2024-03" db="EMBL/GenBank/DDBJ databases">
        <title>Novel species of the genus Variovorax.</title>
        <authorList>
            <person name="Liu Q."/>
            <person name="Xin Y.-H."/>
        </authorList>
    </citation>
    <scope>NUCLEOTIDE SEQUENCE [LARGE SCALE GENOMIC DNA]</scope>
    <source>
        <strain evidence="1 2">KACC 18901</strain>
    </source>
</reference>
<dbReference type="Gene3D" id="3.30.1540.10">
    <property type="entry name" value="formyl-coa transferase, domain 3"/>
    <property type="match status" value="1"/>
</dbReference>